<protein>
    <submittedName>
        <fullName evidence="1">Uncharacterized protein</fullName>
    </submittedName>
</protein>
<evidence type="ECO:0000313" key="1">
    <source>
        <dbReference type="EMBL" id="GAN09414.1"/>
    </source>
</evidence>
<name>A0A0C9MPN0_9FUNG</name>
<dbReference type="EMBL" id="DF836555">
    <property type="protein sequence ID" value="GAN09414.1"/>
    <property type="molecule type" value="Genomic_DNA"/>
</dbReference>
<keyword evidence="2" id="KW-1185">Reference proteome</keyword>
<dbReference type="OrthoDB" id="2282826at2759"/>
<proteinExistence type="predicted"/>
<evidence type="ECO:0000313" key="2">
    <source>
        <dbReference type="Proteomes" id="UP000053815"/>
    </source>
</evidence>
<reference evidence="1" key="1">
    <citation type="submission" date="2014-09" db="EMBL/GenBank/DDBJ databases">
        <title>Draft genome sequence of an oleaginous Mucoromycotina fungus Mucor ambiguus NBRC6742.</title>
        <authorList>
            <person name="Takeda I."/>
            <person name="Yamane N."/>
            <person name="Morita T."/>
            <person name="Tamano K."/>
            <person name="Machida M."/>
            <person name="Baker S."/>
            <person name="Koike H."/>
        </authorList>
    </citation>
    <scope>NUCLEOTIDE SEQUENCE</scope>
    <source>
        <strain evidence="1">NBRC 6742</strain>
    </source>
</reference>
<sequence length="361" mass="40833">MLPLSAVIYSNPQCNVKLPQKPHSITVAVVFAVHPTDQFLHWKRSFDPSLAVWQCAPGQLIQGISKGTFEIQPFFLPLCAPSAATSPSPSSPSLRSFVNHLTTDNSPAMTFADYKPKLFRSSIRDKNDEIKRFIESLLDTASSDLEENVENIGNLAKYKSECRFIKKIVLAVSNMHKKQPPMTYSESVFNYTLLFPCLSATSSFLNDTNTVETYFTPGEEPLRAMVEQLTMINLKVDNRKSYKADGVIRSSKMNDLEVLLIETAGSFQSKDEYKISFDNIKGMFALLAMAKSIADYFSHASVETFGKLKLYYVQASDEYLRLWPIQYISNGICKYNREDKLKIRVDEPLQTAKELVDFFNA</sequence>
<gene>
    <name evidence="1" type="ORF">MAM1_0266d08941</name>
</gene>
<organism evidence="1">
    <name type="scientific">Mucor ambiguus</name>
    <dbReference type="NCBI Taxonomy" id="91626"/>
    <lineage>
        <taxon>Eukaryota</taxon>
        <taxon>Fungi</taxon>
        <taxon>Fungi incertae sedis</taxon>
        <taxon>Mucoromycota</taxon>
        <taxon>Mucoromycotina</taxon>
        <taxon>Mucoromycetes</taxon>
        <taxon>Mucorales</taxon>
        <taxon>Mucorineae</taxon>
        <taxon>Mucoraceae</taxon>
        <taxon>Mucor</taxon>
    </lineage>
</organism>
<dbReference type="Proteomes" id="UP000053815">
    <property type="component" value="Unassembled WGS sequence"/>
</dbReference>
<accession>A0A0C9MPN0</accession>
<dbReference type="AlphaFoldDB" id="A0A0C9MPN0"/>